<dbReference type="Pfam" id="PF00106">
    <property type="entry name" value="adh_short"/>
    <property type="match status" value="1"/>
</dbReference>
<accession>A0A2S5TKT2</accession>
<evidence type="ECO:0000313" key="4">
    <source>
        <dbReference type="EMBL" id="PPE75595.1"/>
    </source>
</evidence>
<comment type="similarity">
    <text evidence="1 3">Belongs to the short-chain dehydrogenases/reductases (SDR) family.</text>
</comment>
<dbReference type="PRINTS" id="PR00080">
    <property type="entry name" value="SDRFAMILY"/>
</dbReference>
<dbReference type="PRINTS" id="PR00081">
    <property type="entry name" value="GDHRDH"/>
</dbReference>
<dbReference type="NCBIfam" id="NF005878">
    <property type="entry name" value="PRK07825.1"/>
    <property type="match status" value="1"/>
</dbReference>
<comment type="caution">
    <text evidence="4">The sequence shown here is derived from an EMBL/GenBank/DDBJ whole genome shotgun (WGS) entry which is preliminary data.</text>
</comment>
<keyword evidence="2" id="KW-0560">Oxidoreductase</keyword>
<dbReference type="Gene3D" id="3.40.50.720">
    <property type="entry name" value="NAD(P)-binding Rossmann-like Domain"/>
    <property type="match status" value="1"/>
</dbReference>
<keyword evidence="5" id="KW-1185">Reference proteome</keyword>
<dbReference type="AlphaFoldDB" id="A0A2S5TKT2"/>
<proteinExistence type="inferred from homology"/>
<name>A0A2S5TKT2_9GAMM</name>
<dbReference type="RefSeq" id="WP_104228561.1">
    <property type="nucleotide sequence ID" value="NZ_PSNW01000001.1"/>
</dbReference>
<dbReference type="GO" id="GO:0016616">
    <property type="term" value="F:oxidoreductase activity, acting on the CH-OH group of donors, NAD or NADP as acceptor"/>
    <property type="evidence" value="ECO:0007669"/>
    <property type="project" value="TreeGrafter"/>
</dbReference>
<dbReference type="OrthoDB" id="9806974at2"/>
<dbReference type="CDD" id="cd05233">
    <property type="entry name" value="SDR_c"/>
    <property type="match status" value="1"/>
</dbReference>
<evidence type="ECO:0000256" key="1">
    <source>
        <dbReference type="ARBA" id="ARBA00006484"/>
    </source>
</evidence>
<organism evidence="4 5">
    <name type="scientific">Solimonas fluminis</name>
    <dbReference type="NCBI Taxonomy" id="2086571"/>
    <lineage>
        <taxon>Bacteria</taxon>
        <taxon>Pseudomonadati</taxon>
        <taxon>Pseudomonadota</taxon>
        <taxon>Gammaproteobacteria</taxon>
        <taxon>Nevskiales</taxon>
        <taxon>Nevskiaceae</taxon>
        <taxon>Solimonas</taxon>
    </lineage>
</organism>
<reference evidence="4 5" key="1">
    <citation type="submission" date="2018-02" db="EMBL/GenBank/DDBJ databases">
        <title>Genome sequencing of Solimonas sp. HR-BB.</title>
        <authorList>
            <person name="Lee Y."/>
            <person name="Jeon C.O."/>
        </authorList>
    </citation>
    <scope>NUCLEOTIDE SEQUENCE [LARGE SCALE GENOMIC DNA]</scope>
    <source>
        <strain evidence="4 5">HR-BB</strain>
    </source>
</reference>
<evidence type="ECO:0000256" key="2">
    <source>
        <dbReference type="ARBA" id="ARBA00023002"/>
    </source>
</evidence>
<evidence type="ECO:0000256" key="3">
    <source>
        <dbReference type="RuleBase" id="RU000363"/>
    </source>
</evidence>
<dbReference type="FunFam" id="3.40.50.720:FF:000084">
    <property type="entry name" value="Short-chain dehydrogenase reductase"/>
    <property type="match status" value="1"/>
</dbReference>
<dbReference type="SUPFAM" id="SSF51735">
    <property type="entry name" value="NAD(P)-binding Rossmann-fold domains"/>
    <property type="match status" value="1"/>
</dbReference>
<protein>
    <submittedName>
        <fullName evidence="4">3-hydroxybutyrate dehydrogenase</fullName>
    </submittedName>
</protein>
<dbReference type="PANTHER" id="PTHR24322:SF736">
    <property type="entry name" value="RETINOL DEHYDROGENASE 10"/>
    <property type="match status" value="1"/>
</dbReference>
<dbReference type="EMBL" id="PSNW01000001">
    <property type="protein sequence ID" value="PPE75595.1"/>
    <property type="molecule type" value="Genomic_DNA"/>
</dbReference>
<dbReference type="InterPro" id="IPR036291">
    <property type="entry name" value="NAD(P)-bd_dom_sf"/>
</dbReference>
<evidence type="ECO:0000313" key="5">
    <source>
        <dbReference type="Proteomes" id="UP000238220"/>
    </source>
</evidence>
<dbReference type="InterPro" id="IPR002347">
    <property type="entry name" value="SDR_fam"/>
</dbReference>
<sequence length="291" mass="30596">MARGLRGKVVAVTGGARGIGLEIARALAAEGAQVAIGDIDGKLAQAAARPLGAHAAKLDVRDRGSFGAFLDSARRALGPVDVLVNNAGIMPMGAFLDEPAERSDAQIDINFRGVIHGMQLALPEMLERGSGHIVNIASLAGRFGIPGAVVYTGTKFAVVGLTEAADAEYRGRGVHFTAVMPSKVRTELAAGTEEAGKGIPAVDPEDVAAAVVQALKRPQLFVAVPGFLKPAAALMQLAPEWLIRLGRRAIGDDRILSKLDHGGRRDYERRLDALAHRAHAAARPVRKRVRA</sequence>
<gene>
    <name evidence="4" type="ORF">C3942_01500</name>
</gene>
<dbReference type="Proteomes" id="UP000238220">
    <property type="component" value="Unassembled WGS sequence"/>
</dbReference>
<dbReference type="PANTHER" id="PTHR24322">
    <property type="entry name" value="PKSB"/>
    <property type="match status" value="1"/>
</dbReference>